<organism evidence="5 6">
    <name type="scientific">Anaeromicropila herbilytica</name>
    <dbReference type="NCBI Taxonomy" id="2785025"/>
    <lineage>
        <taxon>Bacteria</taxon>
        <taxon>Bacillati</taxon>
        <taxon>Bacillota</taxon>
        <taxon>Clostridia</taxon>
        <taxon>Lachnospirales</taxon>
        <taxon>Lachnospiraceae</taxon>
        <taxon>Anaeromicropila</taxon>
    </lineage>
</organism>
<evidence type="ECO:0000313" key="6">
    <source>
        <dbReference type="Proteomes" id="UP000595897"/>
    </source>
</evidence>
<dbReference type="PROSITE" id="PS51084">
    <property type="entry name" value="HIT_2"/>
    <property type="match status" value="1"/>
</dbReference>
<dbReference type="KEGG" id="ahb:bsdtb5_42180"/>
<dbReference type="InterPro" id="IPR019808">
    <property type="entry name" value="Histidine_triad_CS"/>
</dbReference>
<feature type="domain" description="HIT" evidence="4">
    <location>
        <begin position="7"/>
        <end position="114"/>
    </location>
</feature>
<reference evidence="5 6" key="1">
    <citation type="submission" date="2020-11" db="EMBL/GenBank/DDBJ databases">
        <title>Draft genome sequencing of a Lachnospiraceae strain isolated from anoxic soil subjected to BSD treatment.</title>
        <authorList>
            <person name="Uek A."/>
            <person name="Tonouchi A."/>
        </authorList>
    </citation>
    <scope>NUCLEOTIDE SEQUENCE [LARGE SCALE GENOMIC DNA]</scope>
    <source>
        <strain evidence="5 6">TB5</strain>
    </source>
</reference>
<dbReference type="PANTHER" id="PTHR46648:SF1">
    <property type="entry name" value="ADENOSINE 5'-MONOPHOSPHORAMIDASE HNT1"/>
    <property type="match status" value="1"/>
</dbReference>
<dbReference type="SUPFAM" id="SSF54197">
    <property type="entry name" value="HIT-like"/>
    <property type="match status" value="1"/>
</dbReference>
<dbReference type="Pfam" id="PF01230">
    <property type="entry name" value="HIT"/>
    <property type="match status" value="1"/>
</dbReference>
<dbReference type="Proteomes" id="UP000595897">
    <property type="component" value="Chromosome"/>
</dbReference>
<dbReference type="InterPro" id="IPR011146">
    <property type="entry name" value="HIT-like"/>
</dbReference>
<evidence type="ECO:0000256" key="2">
    <source>
        <dbReference type="PIRSR" id="PIRSR601310-3"/>
    </source>
</evidence>
<accession>A0A7R7EQ21</accession>
<gene>
    <name evidence="5" type="ORF">bsdtb5_42180</name>
</gene>
<evidence type="ECO:0000256" key="1">
    <source>
        <dbReference type="PIRSR" id="PIRSR601310-1"/>
    </source>
</evidence>
<feature type="short sequence motif" description="Histidine triad motif" evidence="2 3">
    <location>
        <begin position="99"/>
        <end position="103"/>
    </location>
</feature>
<evidence type="ECO:0000259" key="4">
    <source>
        <dbReference type="PROSITE" id="PS51084"/>
    </source>
</evidence>
<feature type="active site" description="Tele-AMP-histidine intermediate" evidence="1">
    <location>
        <position position="101"/>
    </location>
</feature>
<proteinExistence type="predicted"/>
<dbReference type="AlphaFoldDB" id="A0A7R7EQ21"/>
<evidence type="ECO:0000313" key="5">
    <source>
        <dbReference type="EMBL" id="BCN32923.1"/>
    </source>
</evidence>
<sequence>MEQENCVFCKIVSGEIPSSTIYEDNDFKVILDISPATKGHAIIIPKNHAKNVFELSEEDASKVFVVAKKVATAMKEALKCDGFNILQNNEEVAGQTVFHFHMHLIPRYKEDKVTIKWCDEHYVGEDIGIIAEKIKKCL</sequence>
<dbReference type="PANTHER" id="PTHR46648">
    <property type="entry name" value="HIT FAMILY PROTEIN 1"/>
    <property type="match status" value="1"/>
</dbReference>
<dbReference type="Gene3D" id="3.30.428.10">
    <property type="entry name" value="HIT-like"/>
    <property type="match status" value="1"/>
</dbReference>
<dbReference type="PRINTS" id="PR00332">
    <property type="entry name" value="HISTRIAD"/>
</dbReference>
<dbReference type="CDD" id="cd01277">
    <property type="entry name" value="HINT_subgroup"/>
    <property type="match status" value="1"/>
</dbReference>
<dbReference type="GO" id="GO:0003824">
    <property type="term" value="F:catalytic activity"/>
    <property type="evidence" value="ECO:0007669"/>
    <property type="project" value="InterPro"/>
</dbReference>
<dbReference type="RefSeq" id="WP_271713923.1">
    <property type="nucleotide sequence ID" value="NZ_AP024169.1"/>
</dbReference>
<dbReference type="InterPro" id="IPR036265">
    <property type="entry name" value="HIT-like_sf"/>
</dbReference>
<name>A0A7R7EQ21_9FIRM</name>
<protein>
    <submittedName>
        <fullName evidence="5">Protein hit</fullName>
    </submittedName>
</protein>
<evidence type="ECO:0000256" key="3">
    <source>
        <dbReference type="PROSITE-ProRule" id="PRU00464"/>
    </source>
</evidence>
<dbReference type="EMBL" id="AP024169">
    <property type="protein sequence ID" value="BCN32923.1"/>
    <property type="molecule type" value="Genomic_DNA"/>
</dbReference>
<dbReference type="GO" id="GO:0009117">
    <property type="term" value="P:nucleotide metabolic process"/>
    <property type="evidence" value="ECO:0007669"/>
    <property type="project" value="TreeGrafter"/>
</dbReference>
<dbReference type="InterPro" id="IPR039384">
    <property type="entry name" value="HINT"/>
</dbReference>
<keyword evidence="6" id="KW-1185">Reference proteome</keyword>
<dbReference type="PROSITE" id="PS00892">
    <property type="entry name" value="HIT_1"/>
    <property type="match status" value="1"/>
</dbReference>
<dbReference type="InterPro" id="IPR001310">
    <property type="entry name" value="Histidine_triad_HIT"/>
</dbReference>